<evidence type="ECO:0000313" key="2">
    <source>
        <dbReference type="Proteomes" id="UP000182882"/>
    </source>
</evidence>
<protein>
    <recommendedName>
        <fullName evidence="3">DUF2946 family protein</fullName>
    </recommendedName>
</protein>
<organism evidence="1 2">
    <name type="scientific">Nitrosomonas ureae</name>
    <dbReference type="NCBI Taxonomy" id="44577"/>
    <lineage>
        <taxon>Bacteria</taxon>
        <taxon>Pseudomonadati</taxon>
        <taxon>Pseudomonadota</taxon>
        <taxon>Betaproteobacteria</taxon>
        <taxon>Nitrosomonadales</taxon>
        <taxon>Nitrosomonadaceae</taxon>
        <taxon>Nitrosomonas</taxon>
    </lineage>
</organism>
<name>A0A1H2DP68_9PROT</name>
<dbReference type="Proteomes" id="UP000182882">
    <property type="component" value="Unassembled WGS sequence"/>
</dbReference>
<evidence type="ECO:0008006" key="3">
    <source>
        <dbReference type="Google" id="ProtNLM"/>
    </source>
</evidence>
<proteinExistence type="predicted"/>
<accession>A0A1H2DP68</accession>
<reference evidence="2" key="1">
    <citation type="submission" date="2016-10" db="EMBL/GenBank/DDBJ databases">
        <authorList>
            <person name="Varghese N."/>
            <person name="Submissions S."/>
        </authorList>
    </citation>
    <scope>NUCLEOTIDE SEQUENCE [LARGE SCALE GENOMIC DNA]</scope>
    <source>
        <strain evidence="2">Nm10</strain>
    </source>
</reference>
<gene>
    <name evidence="1" type="ORF">SAMN05216406_101151</name>
</gene>
<dbReference type="AlphaFoldDB" id="A0A1H2DP68"/>
<dbReference type="EMBL" id="FNLN01000001">
    <property type="protein sequence ID" value="SDT84158.1"/>
    <property type="molecule type" value="Genomic_DNA"/>
</dbReference>
<sequence length="146" mass="16119">MNRRLCGFYLSNPENVYNKKMRAYNCTWLLVFFMLWLPLQGVAAAVLSVCAQEKNFHSPVDQSAIAIDKHHHDGCHKQATDDTADHVLSSLPCDDTSCNAYSSTPILSGYIVPLLLKITSIVISSNSGFTSFVPEQPQHPPLSAPL</sequence>
<evidence type="ECO:0000313" key="1">
    <source>
        <dbReference type="EMBL" id="SDT84158.1"/>
    </source>
</evidence>
<keyword evidence="2" id="KW-1185">Reference proteome</keyword>